<dbReference type="SUPFAM" id="SSF46785">
    <property type="entry name" value="Winged helix' DNA-binding domain"/>
    <property type="match status" value="1"/>
</dbReference>
<dbReference type="InterPro" id="IPR050707">
    <property type="entry name" value="HTH_MetabolicPath_Reg"/>
</dbReference>
<keyword evidence="8" id="KW-1185">Reference proteome</keyword>
<dbReference type="PANTHER" id="PTHR30136:SF35">
    <property type="entry name" value="HTH-TYPE TRANSCRIPTIONAL REGULATOR RV1719"/>
    <property type="match status" value="1"/>
</dbReference>
<feature type="domain" description="HTH iclR-type" evidence="5">
    <location>
        <begin position="26"/>
        <end position="88"/>
    </location>
</feature>
<evidence type="ECO:0000256" key="2">
    <source>
        <dbReference type="ARBA" id="ARBA00023125"/>
    </source>
</evidence>
<protein>
    <submittedName>
        <fullName evidence="7">IclR family acetate operon transcriptional repressor</fullName>
    </submittedName>
</protein>
<dbReference type="EMBL" id="JACHOT010000006">
    <property type="protein sequence ID" value="MBB4652188.1"/>
    <property type="molecule type" value="Genomic_DNA"/>
</dbReference>
<evidence type="ECO:0000256" key="1">
    <source>
        <dbReference type="ARBA" id="ARBA00023015"/>
    </source>
</evidence>
<reference evidence="7 8" key="1">
    <citation type="submission" date="2020-08" db="EMBL/GenBank/DDBJ databases">
        <title>Genomic Encyclopedia of Type Strains, Phase IV (KMG-IV): sequencing the most valuable type-strain genomes for metagenomic binning, comparative biology and taxonomic classification.</title>
        <authorList>
            <person name="Goeker M."/>
        </authorList>
    </citation>
    <scope>NUCLEOTIDE SEQUENCE [LARGE SCALE GENOMIC DNA]</scope>
    <source>
        <strain evidence="7 8">DSM 7050</strain>
    </source>
</reference>
<dbReference type="Gene3D" id="1.10.10.10">
    <property type="entry name" value="Winged helix-like DNA-binding domain superfamily/Winged helix DNA-binding domain"/>
    <property type="match status" value="1"/>
</dbReference>
<feature type="domain" description="IclR-ED" evidence="6">
    <location>
        <begin position="89"/>
        <end position="270"/>
    </location>
</feature>
<sequence>MSKDSESETFLQETGPAERKQDTSTSLVLANGLDVLSLVAKTNGELSLREIGHILGLSSTVTHRLVATLRHRNFLEKNPATGKYIIGIESYRVGQSYTETMKTEAVAKPILQEAGQRLGVNCFLGVRKDTSIVYLYDFSAARRSSIRLAPGTEVPLVATAMGLSILADLSEARLKEFKDRVFQDNAVGETFLAEFDAQIEFARKNGYALIRSELFPGVVTVGAKIAQGHSDIEAAISFGLPSDAASEAHLAKLGESILATARRIEQALTS</sequence>
<dbReference type="Proteomes" id="UP000539538">
    <property type="component" value="Unassembled WGS sequence"/>
</dbReference>
<dbReference type="InterPro" id="IPR029016">
    <property type="entry name" value="GAF-like_dom_sf"/>
</dbReference>
<dbReference type="Pfam" id="PF09339">
    <property type="entry name" value="HTH_IclR"/>
    <property type="match status" value="1"/>
</dbReference>
<proteinExistence type="predicted"/>
<dbReference type="Gene3D" id="3.30.450.40">
    <property type="match status" value="1"/>
</dbReference>
<evidence type="ECO:0000256" key="3">
    <source>
        <dbReference type="ARBA" id="ARBA00023163"/>
    </source>
</evidence>
<dbReference type="PROSITE" id="PS51078">
    <property type="entry name" value="ICLR_ED"/>
    <property type="match status" value="1"/>
</dbReference>
<dbReference type="PROSITE" id="PS51077">
    <property type="entry name" value="HTH_ICLR"/>
    <property type="match status" value="1"/>
</dbReference>
<dbReference type="SMART" id="SM00346">
    <property type="entry name" value="HTH_ICLR"/>
    <property type="match status" value="1"/>
</dbReference>
<dbReference type="Pfam" id="PF01614">
    <property type="entry name" value="IclR_C"/>
    <property type="match status" value="1"/>
</dbReference>
<dbReference type="InterPro" id="IPR014757">
    <property type="entry name" value="Tscrpt_reg_IclR_C"/>
</dbReference>
<feature type="region of interest" description="Disordered" evidence="4">
    <location>
        <begin position="1"/>
        <end position="23"/>
    </location>
</feature>
<dbReference type="RefSeq" id="WP_183263823.1">
    <property type="nucleotide sequence ID" value="NZ_BAAAVZ010000009.1"/>
</dbReference>
<dbReference type="PANTHER" id="PTHR30136">
    <property type="entry name" value="HELIX-TURN-HELIX TRANSCRIPTIONAL REGULATOR, ICLR FAMILY"/>
    <property type="match status" value="1"/>
</dbReference>
<organism evidence="7 8">
    <name type="scientific">Aminobacter niigataensis</name>
    <dbReference type="NCBI Taxonomy" id="83265"/>
    <lineage>
        <taxon>Bacteria</taxon>
        <taxon>Pseudomonadati</taxon>
        <taxon>Pseudomonadota</taxon>
        <taxon>Alphaproteobacteria</taxon>
        <taxon>Hyphomicrobiales</taxon>
        <taxon>Phyllobacteriaceae</taxon>
        <taxon>Aminobacter</taxon>
    </lineage>
</organism>
<keyword evidence="2" id="KW-0238">DNA-binding</keyword>
<dbReference type="InterPro" id="IPR036388">
    <property type="entry name" value="WH-like_DNA-bd_sf"/>
</dbReference>
<gene>
    <name evidence="7" type="ORF">GGQ99_003964</name>
</gene>
<evidence type="ECO:0000256" key="4">
    <source>
        <dbReference type="SAM" id="MobiDB-lite"/>
    </source>
</evidence>
<dbReference type="InterPro" id="IPR036390">
    <property type="entry name" value="WH_DNA-bd_sf"/>
</dbReference>
<keyword evidence="1" id="KW-0805">Transcription regulation</keyword>
<dbReference type="SUPFAM" id="SSF55781">
    <property type="entry name" value="GAF domain-like"/>
    <property type="match status" value="1"/>
</dbReference>
<dbReference type="InterPro" id="IPR005471">
    <property type="entry name" value="Tscrpt_reg_IclR_N"/>
</dbReference>
<evidence type="ECO:0000259" key="6">
    <source>
        <dbReference type="PROSITE" id="PS51078"/>
    </source>
</evidence>
<name>A0ABR6L5X0_9HYPH</name>
<evidence type="ECO:0000313" key="8">
    <source>
        <dbReference type="Proteomes" id="UP000539538"/>
    </source>
</evidence>
<evidence type="ECO:0000313" key="7">
    <source>
        <dbReference type="EMBL" id="MBB4652188.1"/>
    </source>
</evidence>
<evidence type="ECO:0000259" key="5">
    <source>
        <dbReference type="PROSITE" id="PS51077"/>
    </source>
</evidence>
<comment type="caution">
    <text evidence="7">The sequence shown here is derived from an EMBL/GenBank/DDBJ whole genome shotgun (WGS) entry which is preliminary data.</text>
</comment>
<keyword evidence="3" id="KW-0804">Transcription</keyword>
<accession>A0ABR6L5X0</accession>